<keyword evidence="4" id="KW-1185">Reference proteome</keyword>
<dbReference type="AlphaFoldDB" id="A0A4S2F4M9"/>
<comment type="caution">
    <text evidence="3">The sequence shown here is derived from an EMBL/GenBank/DDBJ whole genome shotgun (WGS) entry which is preliminary data.</text>
</comment>
<sequence>MAPQDHALKTTDTSFNVSPLHQGWSHPSGRVGLFDAVRGLSVTSMVLFHLCYDLVVLTSVSLFWFKPPFEDIWRASISWTFLLVSGWMCSFSKNNLIRSLRYLVVAAAIFVVTSLAAVDDPINFGIIYCIGGATLIDALLERVGLEPSGPLATTVLFVLFLACLHVPQGSFGFPGFTAELPANLYAISWFSWAGFPGPGFISGDYYPLIPYALIYGVGIAAGRTFLRTGYPAWFLRAQCRPLQWIGRHALAIYIVHQPIILGCLTLAGLL</sequence>
<feature type="transmembrane region" description="Helical" evidence="1">
    <location>
        <begin position="71"/>
        <end position="88"/>
    </location>
</feature>
<feature type="domain" description="Heparan-alpha-glucosaminide N-acetyltransferase catalytic" evidence="2">
    <location>
        <begin position="30"/>
        <end position="258"/>
    </location>
</feature>
<dbReference type="InterPro" id="IPR012429">
    <property type="entry name" value="HGSNAT_cat"/>
</dbReference>
<reference evidence="3 4" key="1">
    <citation type="submission" date="2019-04" db="EMBL/GenBank/DDBJ databases">
        <title>Microbes associate with the intestines of laboratory mice.</title>
        <authorList>
            <person name="Navarre W."/>
            <person name="Wong E."/>
            <person name="Huang K."/>
            <person name="Tropini C."/>
            <person name="Ng K."/>
            <person name="Yu B."/>
        </authorList>
    </citation>
    <scope>NUCLEOTIDE SEQUENCE [LARGE SCALE GENOMIC DNA]</scope>
    <source>
        <strain evidence="3 4">NM07_P-09</strain>
    </source>
</reference>
<organism evidence="3 4">
    <name type="scientific">Muricaecibacterium torontonense</name>
    <dbReference type="NCBI Taxonomy" id="3032871"/>
    <lineage>
        <taxon>Bacteria</taxon>
        <taxon>Bacillati</taxon>
        <taxon>Actinomycetota</taxon>
        <taxon>Coriobacteriia</taxon>
        <taxon>Coriobacteriales</taxon>
        <taxon>Atopobiaceae</taxon>
        <taxon>Muricaecibacterium</taxon>
    </lineage>
</organism>
<feature type="transmembrane region" description="Helical" evidence="1">
    <location>
        <begin position="149"/>
        <end position="167"/>
    </location>
</feature>
<name>A0A4S2F4M9_9ACTN</name>
<proteinExistence type="predicted"/>
<dbReference type="OrthoDB" id="9807591at2"/>
<dbReference type="EMBL" id="SRYE01000003">
    <property type="protein sequence ID" value="TGY62181.1"/>
    <property type="molecule type" value="Genomic_DNA"/>
</dbReference>
<feature type="transmembrane region" description="Helical" evidence="1">
    <location>
        <begin position="208"/>
        <end position="226"/>
    </location>
</feature>
<dbReference type="RefSeq" id="WP_136012652.1">
    <property type="nucleotide sequence ID" value="NZ_SRYE01000003.1"/>
</dbReference>
<keyword evidence="1" id="KW-0472">Membrane</keyword>
<dbReference type="Proteomes" id="UP000310263">
    <property type="component" value="Unassembled WGS sequence"/>
</dbReference>
<evidence type="ECO:0000313" key="3">
    <source>
        <dbReference type="EMBL" id="TGY62181.1"/>
    </source>
</evidence>
<evidence type="ECO:0000256" key="1">
    <source>
        <dbReference type="SAM" id="Phobius"/>
    </source>
</evidence>
<keyword evidence="1" id="KW-1133">Transmembrane helix</keyword>
<dbReference type="Pfam" id="PF07786">
    <property type="entry name" value="HGSNAT_cat"/>
    <property type="match status" value="1"/>
</dbReference>
<protein>
    <submittedName>
        <fullName evidence="3">DUF1624 domain-containing protein</fullName>
    </submittedName>
</protein>
<accession>A0A4S2F4M9</accession>
<evidence type="ECO:0000313" key="4">
    <source>
        <dbReference type="Proteomes" id="UP000310263"/>
    </source>
</evidence>
<keyword evidence="1" id="KW-0812">Transmembrane</keyword>
<gene>
    <name evidence="3" type="ORF">E5334_05815</name>
</gene>
<feature type="transmembrane region" description="Helical" evidence="1">
    <location>
        <begin position="46"/>
        <end position="65"/>
    </location>
</feature>
<evidence type="ECO:0000259" key="2">
    <source>
        <dbReference type="Pfam" id="PF07786"/>
    </source>
</evidence>
<feature type="transmembrane region" description="Helical" evidence="1">
    <location>
        <begin position="250"/>
        <end position="269"/>
    </location>
</feature>
<feature type="transmembrane region" description="Helical" evidence="1">
    <location>
        <begin position="100"/>
        <end position="118"/>
    </location>
</feature>